<dbReference type="PROSITE" id="PS51257">
    <property type="entry name" value="PROKAR_LIPOPROTEIN"/>
    <property type="match status" value="1"/>
</dbReference>
<dbReference type="RefSeq" id="WP_377542345.1">
    <property type="nucleotide sequence ID" value="NZ_JBHSBN010000002.1"/>
</dbReference>
<dbReference type="Proteomes" id="UP001595868">
    <property type="component" value="Unassembled WGS sequence"/>
</dbReference>
<protein>
    <submittedName>
        <fullName evidence="1">Uncharacterized protein</fullName>
    </submittedName>
</protein>
<organism evidence="1 2">
    <name type="scientific">Micromonospora zhanjiangensis</name>
    <dbReference type="NCBI Taxonomy" id="1522057"/>
    <lineage>
        <taxon>Bacteria</taxon>
        <taxon>Bacillati</taxon>
        <taxon>Actinomycetota</taxon>
        <taxon>Actinomycetes</taxon>
        <taxon>Micromonosporales</taxon>
        <taxon>Micromonosporaceae</taxon>
        <taxon>Micromonospora</taxon>
    </lineage>
</organism>
<comment type="caution">
    <text evidence="1">The sequence shown here is derived from an EMBL/GenBank/DDBJ whole genome shotgun (WGS) entry which is preliminary data.</text>
</comment>
<evidence type="ECO:0000313" key="2">
    <source>
        <dbReference type="Proteomes" id="UP001595868"/>
    </source>
</evidence>
<dbReference type="EMBL" id="JBHSBN010000002">
    <property type="protein sequence ID" value="MFC4105318.1"/>
    <property type="molecule type" value="Genomic_DNA"/>
</dbReference>
<name>A0ABV8KH29_9ACTN</name>
<accession>A0ABV8KH29</accession>
<reference evidence="2" key="1">
    <citation type="journal article" date="2019" name="Int. J. Syst. Evol. Microbiol.">
        <title>The Global Catalogue of Microorganisms (GCM) 10K type strain sequencing project: providing services to taxonomists for standard genome sequencing and annotation.</title>
        <authorList>
            <consortium name="The Broad Institute Genomics Platform"/>
            <consortium name="The Broad Institute Genome Sequencing Center for Infectious Disease"/>
            <person name="Wu L."/>
            <person name="Ma J."/>
        </authorList>
    </citation>
    <scope>NUCLEOTIDE SEQUENCE [LARGE SCALE GENOMIC DNA]</scope>
    <source>
        <strain evidence="2">2902at01</strain>
    </source>
</reference>
<sequence>MGSNGRRGLLGAALVLAVLVGGCGKIPQQQPATIRAGYDTLDGQLRVWPARGGLAADPQATAAVGRVVGQWRTPVDDRAYLPASGILWLGEAGGSRLALVAADVPGNGASWLLQLAGQGTDLRVVHATEYTDPGYLVYSDVLPVQLADGRHYLTSARVDRLLGPTGQPLPVTDGLTGPVAVPACSPVTLTASLRATTSLPQGVPAQRVVDLGTGTRDPRYPLVGDDANTATKALAGLDTCALAGDDGPFGSIDRRIVGKLAPGMPPASWPIDRVAARELGTVTLGAAPAAELSELTWRTESGVMTAVVLRAPGAAPLMSRTDRVNMLQVYQLTVGGQAYAVLVWRPAPDSDLSLPPGTTPVIDRPGLVVIHKPDPTQTISLATPDKTYFRSVDQER</sequence>
<keyword evidence="2" id="KW-1185">Reference proteome</keyword>
<proteinExistence type="predicted"/>
<evidence type="ECO:0000313" key="1">
    <source>
        <dbReference type="EMBL" id="MFC4105318.1"/>
    </source>
</evidence>
<gene>
    <name evidence="1" type="ORF">ACFOX0_05105</name>
</gene>